<evidence type="ECO:0000256" key="1">
    <source>
        <dbReference type="SAM" id="MobiDB-lite"/>
    </source>
</evidence>
<evidence type="ECO:0000313" key="4">
    <source>
        <dbReference type="Proteomes" id="UP000605970"/>
    </source>
</evidence>
<gene>
    <name evidence="3" type="ORF">Mgra_00006078</name>
</gene>
<keyword evidence="4" id="KW-1185">Reference proteome</keyword>
<proteinExistence type="predicted"/>
<keyword evidence="2" id="KW-0812">Transmembrane</keyword>
<accession>A0A8S9ZM28</accession>
<feature type="transmembrane region" description="Helical" evidence="2">
    <location>
        <begin position="7"/>
        <end position="28"/>
    </location>
</feature>
<protein>
    <submittedName>
        <fullName evidence="3">Uncharacterized protein</fullName>
    </submittedName>
</protein>
<keyword evidence="2" id="KW-0472">Membrane</keyword>
<feature type="compositionally biased region" description="Basic and acidic residues" evidence="1">
    <location>
        <begin position="92"/>
        <end position="106"/>
    </location>
</feature>
<evidence type="ECO:0000256" key="2">
    <source>
        <dbReference type="SAM" id="Phobius"/>
    </source>
</evidence>
<feature type="region of interest" description="Disordered" evidence="1">
    <location>
        <begin position="92"/>
        <end position="118"/>
    </location>
</feature>
<comment type="caution">
    <text evidence="3">The sequence shown here is derived from an EMBL/GenBank/DDBJ whole genome shotgun (WGS) entry which is preliminary data.</text>
</comment>
<name>A0A8S9ZM28_9BILA</name>
<keyword evidence="2" id="KW-1133">Transmembrane helix</keyword>
<sequence length="118" mass="13230">MAIFKQYYFSLICLVIISFNTVQLEIIVNNEGNGHDTEDDVKTMNEFFKIGTGKYISGNMDLLIILIILALFCCSLIICPFVCYCRLTASDEKGKKANKMETKTDIDTEPGLAAETKI</sequence>
<organism evidence="3 4">
    <name type="scientific">Meloidogyne graminicola</name>
    <dbReference type="NCBI Taxonomy" id="189291"/>
    <lineage>
        <taxon>Eukaryota</taxon>
        <taxon>Metazoa</taxon>
        <taxon>Ecdysozoa</taxon>
        <taxon>Nematoda</taxon>
        <taxon>Chromadorea</taxon>
        <taxon>Rhabditida</taxon>
        <taxon>Tylenchina</taxon>
        <taxon>Tylenchomorpha</taxon>
        <taxon>Tylenchoidea</taxon>
        <taxon>Meloidogynidae</taxon>
        <taxon>Meloidogyninae</taxon>
        <taxon>Meloidogyne</taxon>
    </lineage>
</organism>
<dbReference type="EMBL" id="JABEBT010000056">
    <property type="protein sequence ID" value="KAF7634507.1"/>
    <property type="molecule type" value="Genomic_DNA"/>
</dbReference>
<dbReference type="AlphaFoldDB" id="A0A8S9ZM28"/>
<evidence type="ECO:0000313" key="3">
    <source>
        <dbReference type="EMBL" id="KAF7634507.1"/>
    </source>
</evidence>
<reference evidence="3" key="1">
    <citation type="journal article" date="2020" name="Ecol. Evol.">
        <title>Genome structure and content of the rice root-knot nematode (Meloidogyne graminicola).</title>
        <authorList>
            <person name="Phan N.T."/>
            <person name="Danchin E.G.J."/>
            <person name="Klopp C."/>
            <person name="Perfus-Barbeoch L."/>
            <person name="Kozlowski D.K."/>
            <person name="Koutsovoulos G.D."/>
            <person name="Lopez-Roques C."/>
            <person name="Bouchez O."/>
            <person name="Zahm M."/>
            <person name="Besnard G."/>
            <person name="Bellafiore S."/>
        </authorList>
    </citation>
    <scope>NUCLEOTIDE SEQUENCE</scope>
    <source>
        <strain evidence="3">VN-18</strain>
    </source>
</reference>
<dbReference type="Proteomes" id="UP000605970">
    <property type="component" value="Unassembled WGS sequence"/>
</dbReference>
<feature type="transmembrane region" description="Helical" evidence="2">
    <location>
        <begin position="62"/>
        <end position="87"/>
    </location>
</feature>